<reference evidence="9" key="1">
    <citation type="submission" date="2022-06" db="EMBL/GenBank/DDBJ databases">
        <title>Genomic Encyclopedia of Archaeal and Bacterial Type Strains, Phase II (KMG-II): from individual species to whole genera.</title>
        <authorList>
            <person name="Goeker M."/>
        </authorList>
    </citation>
    <scope>NUCLEOTIDE SEQUENCE</scope>
    <source>
        <strain evidence="9">DSM 43935</strain>
    </source>
</reference>
<feature type="transmembrane region" description="Helical" evidence="8">
    <location>
        <begin position="169"/>
        <end position="191"/>
    </location>
</feature>
<keyword evidence="3" id="KW-0813">Transport</keyword>
<comment type="subcellular location">
    <subcellularLocation>
        <location evidence="1">Cell membrane</location>
        <topology evidence="1">Multi-pass membrane protein</topology>
    </subcellularLocation>
</comment>
<dbReference type="InterPro" id="IPR000522">
    <property type="entry name" value="ABC_transptr_permease_BtuC"/>
</dbReference>
<feature type="transmembrane region" description="Helical" evidence="8">
    <location>
        <begin position="258"/>
        <end position="284"/>
    </location>
</feature>
<keyword evidence="10" id="KW-1185">Reference proteome</keyword>
<feature type="transmembrane region" description="Helical" evidence="8">
    <location>
        <begin position="139"/>
        <end position="157"/>
    </location>
</feature>
<dbReference type="SUPFAM" id="SSF81345">
    <property type="entry name" value="ABC transporter involved in vitamin B12 uptake, BtuC"/>
    <property type="match status" value="1"/>
</dbReference>
<dbReference type="Proteomes" id="UP001206128">
    <property type="component" value="Unassembled WGS sequence"/>
</dbReference>
<feature type="transmembrane region" description="Helical" evidence="8">
    <location>
        <begin position="211"/>
        <end position="231"/>
    </location>
</feature>
<dbReference type="GO" id="GO:0022857">
    <property type="term" value="F:transmembrane transporter activity"/>
    <property type="evidence" value="ECO:0007669"/>
    <property type="project" value="InterPro"/>
</dbReference>
<evidence type="ECO:0000256" key="2">
    <source>
        <dbReference type="ARBA" id="ARBA00007935"/>
    </source>
</evidence>
<keyword evidence="7 8" id="KW-0472">Membrane</keyword>
<dbReference type="GO" id="GO:0033214">
    <property type="term" value="P:siderophore-iron import into cell"/>
    <property type="evidence" value="ECO:0007669"/>
    <property type="project" value="TreeGrafter"/>
</dbReference>
<evidence type="ECO:0000256" key="6">
    <source>
        <dbReference type="ARBA" id="ARBA00022989"/>
    </source>
</evidence>
<comment type="similarity">
    <text evidence="2">Belongs to the binding-protein-dependent transport system permease family. FecCD subfamily.</text>
</comment>
<feature type="transmembrane region" description="Helical" evidence="8">
    <location>
        <begin position="328"/>
        <end position="345"/>
    </location>
</feature>
<evidence type="ECO:0000256" key="8">
    <source>
        <dbReference type="SAM" id="Phobius"/>
    </source>
</evidence>
<evidence type="ECO:0000256" key="4">
    <source>
        <dbReference type="ARBA" id="ARBA00022475"/>
    </source>
</evidence>
<dbReference type="GO" id="GO:0005886">
    <property type="term" value="C:plasma membrane"/>
    <property type="evidence" value="ECO:0007669"/>
    <property type="project" value="UniProtKB-SubCell"/>
</dbReference>
<dbReference type="PANTHER" id="PTHR30472">
    <property type="entry name" value="FERRIC ENTEROBACTIN TRANSPORT SYSTEM PERMEASE PROTEIN"/>
    <property type="match status" value="1"/>
</dbReference>
<organism evidence="9 10">
    <name type="scientific">Goodfellowiella coeruleoviolacea</name>
    <dbReference type="NCBI Taxonomy" id="334858"/>
    <lineage>
        <taxon>Bacteria</taxon>
        <taxon>Bacillati</taxon>
        <taxon>Actinomycetota</taxon>
        <taxon>Actinomycetes</taxon>
        <taxon>Pseudonocardiales</taxon>
        <taxon>Pseudonocardiaceae</taxon>
        <taxon>Goodfellowiella</taxon>
    </lineage>
</organism>
<dbReference type="InterPro" id="IPR037294">
    <property type="entry name" value="ABC_BtuC-like"/>
</dbReference>
<evidence type="ECO:0000256" key="5">
    <source>
        <dbReference type="ARBA" id="ARBA00022692"/>
    </source>
</evidence>
<accession>A0AAE3KCU5</accession>
<dbReference type="EMBL" id="JAMTCK010000001">
    <property type="protein sequence ID" value="MCP2163281.1"/>
    <property type="molecule type" value="Genomic_DNA"/>
</dbReference>
<evidence type="ECO:0000313" key="10">
    <source>
        <dbReference type="Proteomes" id="UP001206128"/>
    </source>
</evidence>
<feature type="transmembrane region" description="Helical" evidence="8">
    <location>
        <begin position="115"/>
        <end position="133"/>
    </location>
</feature>
<feature type="transmembrane region" description="Helical" evidence="8">
    <location>
        <begin position="31"/>
        <end position="56"/>
    </location>
</feature>
<keyword evidence="5 8" id="KW-0812">Transmembrane</keyword>
<evidence type="ECO:0000256" key="1">
    <source>
        <dbReference type="ARBA" id="ARBA00004651"/>
    </source>
</evidence>
<keyword evidence="4" id="KW-1003">Cell membrane</keyword>
<proteinExistence type="inferred from homology"/>
<keyword evidence="6 8" id="KW-1133">Transmembrane helix</keyword>
<dbReference type="Pfam" id="PF01032">
    <property type="entry name" value="FecCD"/>
    <property type="match status" value="1"/>
</dbReference>
<feature type="transmembrane region" description="Helical" evidence="8">
    <location>
        <begin position="296"/>
        <end position="316"/>
    </location>
</feature>
<comment type="caution">
    <text evidence="9">The sequence shown here is derived from an EMBL/GenBank/DDBJ whole genome shotgun (WGS) entry which is preliminary data.</text>
</comment>
<protein>
    <submittedName>
        <fullName evidence="9">Iron complex transport system permease protein</fullName>
    </submittedName>
</protein>
<evidence type="ECO:0000256" key="7">
    <source>
        <dbReference type="ARBA" id="ARBA00023136"/>
    </source>
</evidence>
<evidence type="ECO:0000313" key="9">
    <source>
        <dbReference type="EMBL" id="MCP2163281.1"/>
    </source>
</evidence>
<dbReference type="PANTHER" id="PTHR30472:SF24">
    <property type="entry name" value="FERRIC ENTEROBACTIN TRANSPORT SYSTEM PERMEASE PROTEIN FEPG"/>
    <property type="match status" value="1"/>
</dbReference>
<dbReference type="Gene3D" id="1.10.3470.10">
    <property type="entry name" value="ABC transporter involved in vitamin B12 uptake, BtuC"/>
    <property type="match status" value="1"/>
</dbReference>
<evidence type="ECO:0000256" key="3">
    <source>
        <dbReference type="ARBA" id="ARBA00022448"/>
    </source>
</evidence>
<sequence>MSAGEVGAGRGRPRTIGLGGRLSIPVQPRSVVVAGATLLVLVAAAVATLTLGRLGIPLAELPTALFGGASGKEAFVLERLRGPRLTVAVGTGLALGLAGALFQSVSRNPLGSPDVIGLGYGASSGAAVVGLLWPGVIPVPVGAVLGGAVAIAIVYLATGSGFRQPGRLIIAGVGVAAMAMAFTQYVVYVAVRDKASVLSAYINGSLSARSWDHALTIWLALVLLTPFALALSPRIGVTEMGDELADGLGANPKSARTWAIVLSVLLSSAAVSVAGPIAFIALTAPNIAKRLSASPGANLVLSALTGALLLVLADLVAQQLPVGDELPVGIYTMLIGGLYLGYLLTREWRKGVL</sequence>
<name>A0AAE3KCU5_9PSEU</name>
<dbReference type="RefSeq" id="WP_253765775.1">
    <property type="nucleotide sequence ID" value="NZ_JAMTCK010000001.1"/>
</dbReference>
<feature type="transmembrane region" description="Helical" evidence="8">
    <location>
        <begin position="85"/>
        <end position="103"/>
    </location>
</feature>
<dbReference type="CDD" id="cd06550">
    <property type="entry name" value="TM_ABC_iron-siderophores_like"/>
    <property type="match status" value="1"/>
</dbReference>
<gene>
    <name evidence="9" type="ORF">LX83_000121</name>
</gene>
<dbReference type="AlphaFoldDB" id="A0AAE3KCU5"/>